<dbReference type="Pfam" id="PF01920">
    <property type="entry name" value="Prefoldin_2"/>
    <property type="match status" value="1"/>
</dbReference>
<dbReference type="PANTHER" id="PTHR21100">
    <property type="entry name" value="PREFOLDIN SUBUNIT 4"/>
    <property type="match status" value="1"/>
</dbReference>
<dbReference type="InterPro" id="IPR009053">
    <property type="entry name" value="Prefoldin"/>
</dbReference>
<evidence type="ECO:0000256" key="5">
    <source>
        <dbReference type="SAM" id="Coils"/>
    </source>
</evidence>
<dbReference type="EMBL" id="LCWF01000091">
    <property type="protein sequence ID" value="KKY20901.1"/>
    <property type="molecule type" value="Genomic_DNA"/>
</dbReference>
<name>A0A0G2EF73_PHACM</name>
<accession>A0A0G2EF73</accession>
<evidence type="ECO:0000313" key="7">
    <source>
        <dbReference type="EMBL" id="KKY20901.1"/>
    </source>
</evidence>
<dbReference type="Proteomes" id="UP000053317">
    <property type="component" value="Unassembled WGS sequence"/>
</dbReference>
<dbReference type="InterPro" id="IPR016661">
    <property type="entry name" value="PFDN4"/>
</dbReference>
<comment type="subunit">
    <text evidence="4">Heterohexamer of two PFD-alpha type and four PFD-beta type subunits.</text>
</comment>
<reference evidence="7 8" key="2">
    <citation type="submission" date="2015-05" db="EMBL/GenBank/DDBJ databases">
        <authorList>
            <person name="Morales-Cruz A."/>
            <person name="Amrine K.C."/>
            <person name="Cantu D."/>
        </authorList>
    </citation>
    <scope>NUCLEOTIDE SEQUENCE [LARGE SCALE GENOMIC DNA]</scope>
    <source>
        <strain evidence="7">UCRPC4</strain>
    </source>
</reference>
<comment type="caution">
    <text evidence="7">The sequence shown here is derived from an EMBL/GenBank/DDBJ whole genome shotgun (WGS) entry which is preliminary data.</text>
</comment>
<dbReference type="PANTHER" id="PTHR21100:SF9">
    <property type="entry name" value="PREFOLDIN SUBUNIT 4"/>
    <property type="match status" value="1"/>
</dbReference>
<feature type="coiled-coil region" evidence="5">
    <location>
        <begin position="96"/>
        <end position="123"/>
    </location>
</feature>
<evidence type="ECO:0000256" key="6">
    <source>
        <dbReference type="SAM" id="MobiDB-lite"/>
    </source>
</evidence>
<dbReference type="GO" id="GO:0006457">
    <property type="term" value="P:protein folding"/>
    <property type="evidence" value="ECO:0007669"/>
    <property type="project" value="UniProtKB-UniRule"/>
</dbReference>
<dbReference type="GO" id="GO:0016272">
    <property type="term" value="C:prefoldin complex"/>
    <property type="evidence" value="ECO:0007669"/>
    <property type="project" value="UniProtKB-UniRule"/>
</dbReference>
<dbReference type="FunFam" id="1.10.287.370:FF:000005">
    <property type="entry name" value="Prefoldin subunit 4"/>
    <property type="match status" value="1"/>
</dbReference>
<keyword evidence="2 4" id="KW-0143">Chaperone</keyword>
<dbReference type="GO" id="GO:0051082">
    <property type="term" value="F:unfolded protein binding"/>
    <property type="evidence" value="ECO:0007669"/>
    <property type="project" value="InterPro"/>
</dbReference>
<evidence type="ECO:0000256" key="3">
    <source>
        <dbReference type="ARBA" id="ARBA00024667"/>
    </source>
</evidence>
<evidence type="ECO:0000256" key="2">
    <source>
        <dbReference type="ARBA" id="ARBA00023186"/>
    </source>
</evidence>
<organism evidence="7 8">
    <name type="scientific">Phaeomoniella chlamydospora</name>
    <name type="common">Phaeoacremonium chlamydosporum</name>
    <dbReference type="NCBI Taxonomy" id="158046"/>
    <lineage>
        <taxon>Eukaryota</taxon>
        <taxon>Fungi</taxon>
        <taxon>Dikarya</taxon>
        <taxon>Ascomycota</taxon>
        <taxon>Pezizomycotina</taxon>
        <taxon>Eurotiomycetes</taxon>
        <taxon>Chaetothyriomycetidae</taxon>
        <taxon>Phaeomoniellales</taxon>
        <taxon>Phaeomoniellaceae</taxon>
        <taxon>Phaeomoniella</taxon>
    </lineage>
</organism>
<dbReference type="Gene3D" id="1.10.287.370">
    <property type="match status" value="1"/>
</dbReference>
<protein>
    <recommendedName>
        <fullName evidence="4">Prefoldin subunit 4</fullName>
    </recommendedName>
</protein>
<comment type="function">
    <text evidence="3 4">Binds specifically to cytosolic chaperonin (c-CPN) and transfers target proteins to it. Binds to nascent polypeptide chain and promotes folding in an environment in which there are many competing pathways for nonnative proteins.</text>
</comment>
<proteinExistence type="inferred from homology"/>
<dbReference type="InterPro" id="IPR002777">
    <property type="entry name" value="PFD_beta-like"/>
</dbReference>
<feature type="region of interest" description="Disordered" evidence="6">
    <location>
        <begin position="1"/>
        <end position="22"/>
    </location>
</feature>
<dbReference type="AlphaFoldDB" id="A0A0G2EF73"/>
<evidence type="ECO:0000313" key="8">
    <source>
        <dbReference type="Proteomes" id="UP000053317"/>
    </source>
</evidence>
<evidence type="ECO:0000256" key="1">
    <source>
        <dbReference type="ARBA" id="ARBA00008045"/>
    </source>
</evidence>
<reference evidence="7 8" key="1">
    <citation type="submission" date="2015-05" db="EMBL/GenBank/DDBJ databases">
        <title>Distinctive expansion of gene families associated with plant cell wall degradation and secondary metabolism in the genomes of grapevine trunk pathogens.</title>
        <authorList>
            <person name="Lawrence D.P."/>
            <person name="Travadon R."/>
            <person name="Rolshausen P.E."/>
            <person name="Baumgartner K."/>
        </authorList>
    </citation>
    <scope>NUCLEOTIDE SEQUENCE [LARGE SCALE GENOMIC DNA]</scope>
    <source>
        <strain evidence="7">UCRPC4</strain>
    </source>
</reference>
<comment type="similarity">
    <text evidence="1 4">Belongs to the prefoldin subunit beta family.</text>
</comment>
<keyword evidence="5" id="KW-0175">Coiled coil</keyword>
<dbReference type="SUPFAM" id="SSF46579">
    <property type="entry name" value="Prefoldin"/>
    <property type="match status" value="1"/>
</dbReference>
<gene>
    <name evidence="7" type="ORF">UCRPC4_g03977</name>
</gene>
<dbReference type="PIRSF" id="PIRSF016477">
    <property type="entry name" value="Prefoldin_subunit_4"/>
    <property type="match status" value="1"/>
</dbReference>
<sequence length="136" mass="15603">MLSKRMISKEDESTGFADAEVTREDQGRINRFSRLHQREKVLIDEVAVKGKDKEDLEEISTELELADEDELVPYKIGDTFMHVPLPEAQEMLSQATEAIDKEVSELEESLQSVRDEMGELKVKLYARFGRSINLET</sequence>
<evidence type="ECO:0000256" key="4">
    <source>
        <dbReference type="PIRNR" id="PIRNR016477"/>
    </source>
</evidence>
<dbReference type="GO" id="GO:0005737">
    <property type="term" value="C:cytoplasm"/>
    <property type="evidence" value="ECO:0007669"/>
    <property type="project" value="UniProtKB-ARBA"/>
</dbReference>
<dbReference type="CDD" id="cd23165">
    <property type="entry name" value="Prefoldin_4"/>
    <property type="match status" value="1"/>
</dbReference>
<keyword evidence="8" id="KW-1185">Reference proteome</keyword>
<dbReference type="OrthoDB" id="10250441at2759"/>